<feature type="compositionally biased region" description="Basic and acidic residues" evidence="5">
    <location>
        <begin position="12"/>
        <end position="26"/>
    </location>
</feature>
<feature type="DNA-binding region" description="H-T-H motif" evidence="4">
    <location>
        <begin position="55"/>
        <end position="74"/>
    </location>
</feature>
<dbReference type="GO" id="GO:0003700">
    <property type="term" value="F:DNA-binding transcription factor activity"/>
    <property type="evidence" value="ECO:0007669"/>
    <property type="project" value="TreeGrafter"/>
</dbReference>
<dbReference type="KEGG" id="tmo:TMO_1462"/>
<dbReference type="PANTHER" id="PTHR30055">
    <property type="entry name" value="HTH-TYPE TRANSCRIPTIONAL REGULATOR RUTR"/>
    <property type="match status" value="1"/>
</dbReference>
<keyword evidence="8" id="KW-1185">Reference proteome</keyword>
<dbReference type="InterPro" id="IPR009057">
    <property type="entry name" value="Homeodomain-like_sf"/>
</dbReference>
<dbReference type="STRING" id="1110502.TMO_1462"/>
<evidence type="ECO:0000256" key="1">
    <source>
        <dbReference type="ARBA" id="ARBA00023015"/>
    </source>
</evidence>
<dbReference type="eggNOG" id="COG1309">
    <property type="taxonomic scope" value="Bacteria"/>
</dbReference>
<dbReference type="SUPFAM" id="SSF48498">
    <property type="entry name" value="Tetracyclin repressor-like, C-terminal domain"/>
    <property type="match status" value="1"/>
</dbReference>
<dbReference type="InterPro" id="IPR050109">
    <property type="entry name" value="HTH-type_TetR-like_transc_reg"/>
</dbReference>
<dbReference type="InterPro" id="IPR036271">
    <property type="entry name" value="Tet_transcr_reg_TetR-rel_C_sf"/>
</dbReference>
<dbReference type="PRINTS" id="PR00455">
    <property type="entry name" value="HTHTETR"/>
</dbReference>
<dbReference type="PROSITE" id="PS50977">
    <property type="entry name" value="HTH_TETR_2"/>
    <property type="match status" value="1"/>
</dbReference>
<feature type="domain" description="HTH tetR-type" evidence="6">
    <location>
        <begin position="32"/>
        <end position="92"/>
    </location>
</feature>
<dbReference type="InterPro" id="IPR023772">
    <property type="entry name" value="DNA-bd_HTH_TetR-type_CS"/>
</dbReference>
<dbReference type="HOGENOM" id="CLU_069356_12_2_5"/>
<dbReference type="Proteomes" id="UP000005258">
    <property type="component" value="Chromosome"/>
</dbReference>
<dbReference type="PATRIC" id="fig|1110502.3.peg.1509"/>
<dbReference type="Gene3D" id="1.10.357.10">
    <property type="entry name" value="Tetracycline Repressor, domain 2"/>
    <property type="match status" value="1"/>
</dbReference>
<protein>
    <submittedName>
        <fullName evidence="7">TetR family regulatory protein</fullName>
    </submittedName>
</protein>
<feature type="region of interest" description="Disordered" evidence="5">
    <location>
        <begin position="1"/>
        <end position="29"/>
    </location>
</feature>
<dbReference type="PANTHER" id="PTHR30055:SF234">
    <property type="entry name" value="HTH-TYPE TRANSCRIPTIONAL REGULATOR BETI"/>
    <property type="match status" value="1"/>
</dbReference>
<dbReference type="PROSITE" id="PS01081">
    <property type="entry name" value="HTH_TETR_1"/>
    <property type="match status" value="1"/>
</dbReference>
<dbReference type="EMBL" id="CP003236">
    <property type="protein sequence ID" value="AFK53301.1"/>
    <property type="molecule type" value="Genomic_DNA"/>
</dbReference>
<evidence type="ECO:0000313" key="8">
    <source>
        <dbReference type="Proteomes" id="UP000005258"/>
    </source>
</evidence>
<dbReference type="InterPro" id="IPR001647">
    <property type="entry name" value="HTH_TetR"/>
</dbReference>
<proteinExistence type="predicted"/>
<gene>
    <name evidence="7" type="primary">yuxN</name>
    <name evidence="7" type="ordered locus">TMO_1462</name>
</gene>
<sequence length="225" mass="25215">MTAGNTVSDRTMAPDETLHPDETMGRRERKRRQMLDHLALTAQRLFAAAGYDAVTMEQIAAEAGVAKRTLYNHFPTKEAVLAHWMDQEFARERAKLRAGFYGRDGVAARLFWVLDSSAAWCEAHPGYMATYIRHRFTIFAQDGAARPPCTESDITHVWRELVEAGQAAGELTGTLSADHLANGLHHLYFGAIMRWLTEPGLSLRDEFAVVVRLFMEGARPLRRGG</sequence>
<dbReference type="RefSeq" id="WP_014744980.1">
    <property type="nucleotide sequence ID" value="NC_017956.1"/>
</dbReference>
<dbReference type="GO" id="GO:0000976">
    <property type="term" value="F:transcription cis-regulatory region binding"/>
    <property type="evidence" value="ECO:0007669"/>
    <property type="project" value="TreeGrafter"/>
</dbReference>
<reference evidence="7 8" key="1">
    <citation type="journal article" date="2012" name="J. Am. Chem. Soc.">
        <title>Bacterial biosynthesis and maturation of the didemnin anti-cancer agents.</title>
        <authorList>
            <person name="Xu Y."/>
            <person name="Kersten R.D."/>
            <person name="Nam S.J."/>
            <person name="Lu L."/>
            <person name="Al-Suwailem A.M."/>
            <person name="Zheng H."/>
            <person name="Fenical W."/>
            <person name="Dorrestein P.C."/>
            <person name="Moore B.S."/>
            <person name="Qian P.Y."/>
        </authorList>
    </citation>
    <scope>NUCLEOTIDE SEQUENCE [LARGE SCALE GENOMIC DNA]</scope>
    <source>
        <strain evidence="7 8">KA081020-065</strain>
    </source>
</reference>
<keyword evidence="3" id="KW-0804">Transcription</keyword>
<organism evidence="7 8">
    <name type="scientific">Tistrella mobilis (strain KA081020-065)</name>
    <dbReference type="NCBI Taxonomy" id="1110502"/>
    <lineage>
        <taxon>Bacteria</taxon>
        <taxon>Pseudomonadati</taxon>
        <taxon>Pseudomonadota</taxon>
        <taxon>Alphaproteobacteria</taxon>
        <taxon>Geminicoccales</taxon>
        <taxon>Geminicoccaceae</taxon>
        <taxon>Tistrella</taxon>
    </lineage>
</organism>
<dbReference type="SUPFAM" id="SSF46689">
    <property type="entry name" value="Homeodomain-like"/>
    <property type="match status" value="1"/>
</dbReference>
<evidence type="ECO:0000259" key="6">
    <source>
        <dbReference type="PROSITE" id="PS50977"/>
    </source>
</evidence>
<dbReference type="Pfam" id="PF00440">
    <property type="entry name" value="TetR_N"/>
    <property type="match status" value="1"/>
</dbReference>
<name>I3TKL3_TISMK</name>
<evidence type="ECO:0000256" key="5">
    <source>
        <dbReference type="SAM" id="MobiDB-lite"/>
    </source>
</evidence>
<dbReference type="AlphaFoldDB" id="I3TKL3"/>
<evidence type="ECO:0000256" key="2">
    <source>
        <dbReference type="ARBA" id="ARBA00023125"/>
    </source>
</evidence>
<evidence type="ECO:0000256" key="4">
    <source>
        <dbReference type="PROSITE-ProRule" id="PRU00335"/>
    </source>
</evidence>
<keyword evidence="2 4" id="KW-0238">DNA-binding</keyword>
<evidence type="ECO:0000256" key="3">
    <source>
        <dbReference type="ARBA" id="ARBA00023163"/>
    </source>
</evidence>
<keyword evidence="1" id="KW-0805">Transcription regulation</keyword>
<evidence type="ECO:0000313" key="7">
    <source>
        <dbReference type="EMBL" id="AFK53301.1"/>
    </source>
</evidence>
<accession>I3TKL3</accession>